<evidence type="ECO:0008006" key="11">
    <source>
        <dbReference type="Google" id="ProtNLM"/>
    </source>
</evidence>
<keyword evidence="6 7" id="KW-0408">Iron</keyword>
<dbReference type="Proteomes" id="UP001159364">
    <property type="component" value="Linkage Group LG07"/>
</dbReference>
<dbReference type="GO" id="GO:0016705">
    <property type="term" value="F:oxidoreductase activity, acting on paired donors, with incorporation or reduction of molecular oxygen"/>
    <property type="evidence" value="ECO:0007669"/>
    <property type="project" value="InterPro"/>
</dbReference>
<dbReference type="GO" id="GO:0010268">
    <property type="term" value="P:brassinosteroid homeostasis"/>
    <property type="evidence" value="ECO:0007669"/>
    <property type="project" value="TreeGrafter"/>
</dbReference>
<dbReference type="InterPro" id="IPR017972">
    <property type="entry name" value="Cyt_P450_CS"/>
</dbReference>
<evidence type="ECO:0000313" key="10">
    <source>
        <dbReference type="Proteomes" id="UP001159364"/>
    </source>
</evidence>
<dbReference type="GO" id="GO:0020037">
    <property type="term" value="F:heme binding"/>
    <property type="evidence" value="ECO:0007669"/>
    <property type="project" value="InterPro"/>
</dbReference>
<gene>
    <name evidence="9" type="ORF">K2173_015313</name>
</gene>
<evidence type="ECO:0000256" key="4">
    <source>
        <dbReference type="ARBA" id="ARBA00022723"/>
    </source>
</evidence>
<evidence type="ECO:0000256" key="1">
    <source>
        <dbReference type="ARBA" id="ARBA00004167"/>
    </source>
</evidence>
<evidence type="ECO:0000256" key="6">
    <source>
        <dbReference type="ARBA" id="ARBA00023004"/>
    </source>
</evidence>
<dbReference type="PANTHER" id="PTHR24286:SF105">
    <property type="entry name" value="CYTOCHROME P450 85A-LIKE"/>
    <property type="match status" value="1"/>
</dbReference>
<dbReference type="CDD" id="cd11043">
    <property type="entry name" value="CYP90-like"/>
    <property type="match status" value="1"/>
</dbReference>
<dbReference type="Pfam" id="PF00067">
    <property type="entry name" value="p450"/>
    <property type="match status" value="1"/>
</dbReference>
<evidence type="ECO:0000256" key="2">
    <source>
        <dbReference type="ARBA" id="ARBA00010617"/>
    </source>
</evidence>
<keyword evidence="8" id="KW-0503">Monooxygenase</keyword>
<dbReference type="GO" id="GO:0016125">
    <property type="term" value="P:sterol metabolic process"/>
    <property type="evidence" value="ECO:0007669"/>
    <property type="project" value="TreeGrafter"/>
</dbReference>
<keyword evidence="10" id="KW-1185">Reference proteome</keyword>
<dbReference type="Gene3D" id="1.10.630.10">
    <property type="entry name" value="Cytochrome P450"/>
    <property type="match status" value="1"/>
</dbReference>
<dbReference type="InterPro" id="IPR036396">
    <property type="entry name" value="Cyt_P450_sf"/>
</dbReference>
<dbReference type="PRINTS" id="PR00385">
    <property type="entry name" value="P450"/>
</dbReference>
<keyword evidence="5" id="KW-1133">Transmembrane helix</keyword>
<sequence>MASFGLLACGLVSGLCVFFALILKWNDMRYRRKGLPPGTMGWPVFGETIEFLRYGPDFMKRRRARYGSFFQTHILGSPTVISMDPKLNRFILMNESKGLVPGYPQSTLDVLGATNIAAVHGSAHKYLRGSLLSLVGSSVIKDDLLMKVDKSMRSFTANWEEKTIDIQEKTEEMAFVVALDQILGQDQSNLVKKNFKRSFDKLVAGVLSLPINIPGTIYHKGIQGRKEVMKFLKQLVDSRRASPKVRSDILGDLMNQDGKYRLTDLQIYEQVVTILYSGYETVSTTTMMALKYLYDHPRALLEIRKEHHAIRKRKNEYDPIDWDDYKSMRITRAVIFETSRLATVVNGVLRKTMEDIDLDGFIIPKGWRIYVYTREINYDLFLYPDPFTFNPWRWLEDKKLESHDYCFLFGGGTRLCPGKELGIVKIAIFLHYFLTKYSWEEVGGEEILKFPRVEAPKGLHIKVSKFLN</sequence>
<evidence type="ECO:0000256" key="5">
    <source>
        <dbReference type="ARBA" id="ARBA00022989"/>
    </source>
</evidence>
<accession>A0AAV8T1K7</accession>
<dbReference type="InterPro" id="IPR001128">
    <property type="entry name" value="Cyt_P450"/>
</dbReference>
<keyword evidence="4 7" id="KW-0479">Metal-binding</keyword>
<dbReference type="PROSITE" id="PS00086">
    <property type="entry name" value="CYTOCHROME_P450"/>
    <property type="match status" value="1"/>
</dbReference>
<dbReference type="EMBL" id="JAIWQS010000007">
    <property type="protein sequence ID" value="KAJ8760646.1"/>
    <property type="molecule type" value="Genomic_DNA"/>
</dbReference>
<dbReference type="InterPro" id="IPR002403">
    <property type="entry name" value="Cyt_P450_E_grp-IV"/>
</dbReference>
<dbReference type="GO" id="GO:0016132">
    <property type="term" value="P:brassinosteroid biosynthetic process"/>
    <property type="evidence" value="ECO:0007669"/>
    <property type="project" value="TreeGrafter"/>
</dbReference>
<keyword evidence="3" id="KW-0812">Transmembrane</keyword>
<dbReference type="SUPFAM" id="SSF48264">
    <property type="entry name" value="Cytochrome P450"/>
    <property type="match status" value="1"/>
</dbReference>
<comment type="caution">
    <text evidence="9">The sequence shown here is derived from an EMBL/GenBank/DDBJ whole genome shotgun (WGS) entry which is preliminary data.</text>
</comment>
<dbReference type="GO" id="GO:0004497">
    <property type="term" value="F:monooxygenase activity"/>
    <property type="evidence" value="ECO:0007669"/>
    <property type="project" value="UniProtKB-KW"/>
</dbReference>
<proteinExistence type="inferred from homology"/>
<evidence type="ECO:0000256" key="7">
    <source>
        <dbReference type="PIRSR" id="PIRSR602403-1"/>
    </source>
</evidence>
<comment type="cofactor">
    <cofactor evidence="7">
        <name>heme</name>
        <dbReference type="ChEBI" id="CHEBI:30413"/>
    </cofactor>
</comment>
<reference evidence="9 10" key="1">
    <citation type="submission" date="2021-09" db="EMBL/GenBank/DDBJ databases">
        <title>Genomic insights and catalytic innovation underlie evolution of tropane alkaloids biosynthesis.</title>
        <authorList>
            <person name="Wang Y.-J."/>
            <person name="Tian T."/>
            <person name="Huang J.-P."/>
            <person name="Huang S.-X."/>
        </authorList>
    </citation>
    <scope>NUCLEOTIDE SEQUENCE [LARGE SCALE GENOMIC DNA]</scope>
    <source>
        <strain evidence="9">KIB-2018</strain>
        <tissue evidence="9">Leaf</tissue>
    </source>
</reference>
<dbReference type="GO" id="GO:0005506">
    <property type="term" value="F:iron ion binding"/>
    <property type="evidence" value="ECO:0007669"/>
    <property type="project" value="InterPro"/>
</dbReference>
<evidence type="ECO:0000256" key="3">
    <source>
        <dbReference type="ARBA" id="ARBA00022692"/>
    </source>
</evidence>
<dbReference type="PRINTS" id="PR00465">
    <property type="entry name" value="EP450IV"/>
</dbReference>
<evidence type="ECO:0000256" key="8">
    <source>
        <dbReference type="RuleBase" id="RU000461"/>
    </source>
</evidence>
<keyword evidence="8" id="KW-0560">Oxidoreductase</keyword>
<organism evidence="9 10">
    <name type="scientific">Erythroxylum novogranatense</name>
    <dbReference type="NCBI Taxonomy" id="1862640"/>
    <lineage>
        <taxon>Eukaryota</taxon>
        <taxon>Viridiplantae</taxon>
        <taxon>Streptophyta</taxon>
        <taxon>Embryophyta</taxon>
        <taxon>Tracheophyta</taxon>
        <taxon>Spermatophyta</taxon>
        <taxon>Magnoliopsida</taxon>
        <taxon>eudicotyledons</taxon>
        <taxon>Gunneridae</taxon>
        <taxon>Pentapetalae</taxon>
        <taxon>rosids</taxon>
        <taxon>fabids</taxon>
        <taxon>Malpighiales</taxon>
        <taxon>Erythroxylaceae</taxon>
        <taxon>Erythroxylum</taxon>
    </lineage>
</organism>
<comment type="subcellular location">
    <subcellularLocation>
        <location evidence="1">Membrane</location>
        <topology evidence="1">Single-pass membrane protein</topology>
    </subcellularLocation>
</comment>
<feature type="binding site" description="axial binding residue" evidence="7">
    <location>
        <position position="416"/>
    </location>
    <ligand>
        <name>heme</name>
        <dbReference type="ChEBI" id="CHEBI:30413"/>
    </ligand>
    <ligandPart>
        <name>Fe</name>
        <dbReference type="ChEBI" id="CHEBI:18248"/>
    </ligandPart>
</feature>
<comment type="similarity">
    <text evidence="2 8">Belongs to the cytochrome P450 family.</text>
</comment>
<dbReference type="AlphaFoldDB" id="A0AAV8T1K7"/>
<keyword evidence="5" id="KW-0472">Membrane</keyword>
<dbReference type="GO" id="GO:0016020">
    <property type="term" value="C:membrane"/>
    <property type="evidence" value="ECO:0007669"/>
    <property type="project" value="UniProtKB-SubCell"/>
</dbReference>
<protein>
    <recommendedName>
        <fullName evidence="11">Cytochrome P450 85A</fullName>
    </recommendedName>
</protein>
<dbReference type="PANTHER" id="PTHR24286">
    <property type="entry name" value="CYTOCHROME P450 26"/>
    <property type="match status" value="1"/>
</dbReference>
<evidence type="ECO:0000313" key="9">
    <source>
        <dbReference type="EMBL" id="KAJ8760646.1"/>
    </source>
</evidence>
<name>A0AAV8T1K7_9ROSI</name>
<keyword evidence="7 8" id="KW-0349">Heme</keyword>